<accession>A0A0F4NM30</accession>
<dbReference type="RefSeq" id="WP_045955370.1">
    <property type="nucleotide sequence ID" value="NZ_JXXV01000016.1"/>
</dbReference>
<evidence type="ECO:0008006" key="3">
    <source>
        <dbReference type="Google" id="ProtNLM"/>
    </source>
</evidence>
<dbReference type="STRING" id="579748.TW81_08950"/>
<dbReference type="OrthoDB" id="5496380at2"/>
<keyword evidence="2" id="KW-1185">Reference proteome</keyword>
<name>A0A0F4NM30_9VIBR</name>
<organism evidence="1 2">
    <name type="scientific">Vibrio galatheae</name>
    <dbReference type="NCBI Taxonomy" id="579748"/>
    <lineage>
        <taxon>Bacteria</taxon>
        <taxon>Pseudomonadati</taxon>
        <taxon>Pseudomonadota</taxon>
        <taxon>Gammaproteobacteria</taxon>
        <taxon>Vibrionales</taxon>
        <taxon>Vibrionaceae</taxon>
        <taxon>Vibrio</taxon>
    </lineage>
</organism>
<dbReference type="Proteomes" id="UP000033673">
    <property type="component" value="Unassembled WGS sequence"/>
</dbReference>
<protein>
    <recommendedName>
        <fullName evidence="3">GGDEF domain-containing protein</fullName>
    </recommendedName>
</protein>
<reference evidence="1 2" key="1">
    <citation type="journal article" date="2015" name="BMC Genomics">
        <title>Genome mining reveals unlocked bioactive potential of marine Gram-negative bacteria.</title>
        <authorList>
            <person name="Machado H."/>
            <person name="Sonnenschein E.C."/>
            <person name="Melchiorsen J."/>
            <person name="Gram L."/>
        </authorList>
    </citation>
    <scope>NUCLEOTIDE SEQUENCE [LARGE SCALE GENOMIC DNA]</scope>
    <source>
        <strain evidence="1 2">S2757</strain>
    </source>
</reference>
<evidence type="ECO:0000313" key="2">
    <source>
        <dbReference type="Proteomes" id="UP000033673"/>
    </source>
</evidence>
<sequence length="92" mass="10057">MIDEVVEELLWKYAQISALDLTENLSIGVTLIQPSLSMPQAALADSSLYLAKSSSKNAIYIHDLCENAGQISQPDGVKYLASARTCLRVESR</sequence>
<dbReference type="AlphaFoldDB" id="A0A0F4NM30"/>
<proteinExistence type="predicted"/>
<gene>
    <name evidence="1" type="ORF">TW81_08950</name>
</gene>
<evidence type="ECO:0000313" key="1">
    <source>
        <dbReference type="EMBL" id="KJY83131.1"/>
    </source>
</evidence>
<dbReference type="PATRIC" id="fig|579748.3.peg.1843"/>
<comment type="caution">
    <text evidence="1">The sequence shown here is derived from an EMBL/GenBank/DDBJ whole genome shotgun (WGS) entry which is preliminary data.</text>
</comment>
<dbReference type="EMBL" id="JXXV01000016">
    <property type="protein sequence ID" value="KJY83131.1"/>
    <property type="molecule type" value="Genomic_DNA"/>
</dbReference>